<dbReference type="InterPro" id="IPR050492">
    <property type="entry name" value="Bact_metal-bind_prot9"/>
</dbReference>
<keyword evidence="3" id="KW-0479">Metal-binding</keyword>
<dbReference type="SUPFAM" id="SSF53807">
    <property type="entry name" value="Helical backbone' metal receptor"/>
    <property type="match status" value="1"/>
</dbReference>
<proteinExistence type="inferred from homology"/>
<dbReference type="EMBL" id="BAAANF010000027">
    <property type="protein sequence ID" value="GAA1716348.1"/>
    <property type="molecule type" value="Genomic_DNA"/>
</dbReference>
<evidence type="ECO:0000256" key="6">
    <source>
        <dbReference type="SAM" id="SignalP"/>
    </source>
</evidence>
<comment type="similarity">
    <text evidence="5">Belongs to the bacterial solute-binding protein 9 family.</text>
</comment>
<dbReference type="InterPro" id="IPR006129">
    <property type="entry name" value="AdhesinB"/>
</dbReference>
<keyword evidence="4 6" id="KW-0732">Signal</keyword>
<reference evidence="7 8" key="1">
    <citation type="journal article" date="2019" name="Int. J. Syst. Evol. Microbiol.">
        <title>The Global Catalogue of Microorganisms (GCM) 10K type strain sequencing project: providing services to taxonomists for standard genome sequencing and annotation.</title>
        <authorList>
            <consortium name="The Broad Institute Genomics Platform"/>
            <consortium name="The Broad Institute Genome Sequencing Center for Infectious Disease"/>
            <person name="Wu L."/>
            <person name="Ma J."/>
        </authorList>
    </citation>
    <scope>NUCLEOTIDE SEQUENCE [LARGE SCALE GENOMIC DNA]</scope>
    <source>
        <strain evidence="7 8">JCM 14307</strain>
    </source>
</reference>
<feature type="chain" id="PRO_5047355393" evidence="6">
    <location>
        <begin position="24"/>
        <end position="305"/>
    </location>
</feature>
<dbReference type="PRINTS" id="PR00691">
    <property type="entry name" value="ADHESINB"/>
</dbReference>
<evidence type="ECO:0000256" key="1">
    <source>
        <dbReference type="ARBA" id="ARBA00004196"/>
    </source>
</evidence>
<keyword evidence="8" id="KW-1185">Reference proteome</keyword>
<dbReference type="InterPro" id="IPR006128">
    <property type="entry name" value="Lipoprotein_PsaA-like"/>
</dbReference>
<comment type="caution">
    <text evidence="7">The sequence shown here is derived from an EMBL/GenBank/DDBJ whole genome shotgun (WGS) entry which is preliminary data.</text>
</comment>
<keyword evidence="2 5" id="KW-0813">Transport</keyword>
<dbReference type="PANTHER" id="PTHR42953:SF1">
    <property type="entry name" value="METAL-BINDING PROTEIN HI_0362-RELATED"/>
    <property type="match status" value="1"/>
</dbReference>
<organism evidence="7 8">
    <name type="scientific">Kribbella yunnanensis</name>
    <dbReference type="NCBI Taxonomy" id="190194"/>
    <lineage>
        <taxon>Bacteria</taxon>
        <taxon>Bacillati</taxon>
        <taxon>Actinomycetota</taxon>
        <taxon>Actinomycetes</taxon>
        <taxon>Propionibacteriales</taxon>
        <taxon>Kribbellaceae</taxon>
        <taxon>Kribbella</taxon>
    </lineage>
</organism>
<sequence>MRRRTIAVFAALSCVLVGLTACAPGGSGRPSVVVTTNILGDITRNIVGDQAEVTVLMEANADPHSFGISAQQAARIEQADLVVYNGLGLEENVLRHVEAAGESGVPTFAAGDAVDPIAYTSGDTAGRPDPHFWTDPDRVIKAAALIADQVVQFVDGVDSTAIRANADRYRTELEELTTWISTSFARIPAGQRNLVTNHHVFGYLSQRFGFRVIGAVIPSGTTLASPSASDLRSLVTAIEQAGVRAIFVDSSQPDRLAQVLKQESRLAVQVIPLFSESLTGPDQGAPTYVQMMRANTKAISDGLAP</sequence>
<dbReference type="Gene3D" id="3.40.50.1980">
    <property type="entry name" value="Nitrogenase molybdenum iron protein domain"/>
    <property type="match status" value="2"/>
</dbReference>
<name>A0ABN2J1V2_9ACTN</name>
<evidence type="ECO:0000256" key="5">
    <source>
        <dbReference type="RuleBase" id="RU003512"/>
    </source>
</evidence>
<evidence type="ECO:0000313" key="8">
    <source>
        <dbReference type="Proteomes" id="UP001500280"/>
    </source>
</evidence>
<evidence type="ECO:0000313" key="7">
    <source>
        <dbReference type="EMBL" id="GAA1716348.1"/>
    </source>
</evidence>
<accession>A0ABN2J1V2</accession>
<dbReference type="InterPro" id="IPR047701">
    <property type="entry name" value="AztC-like"/>
</dbReference>
<dbReference type="InterPro" id="IPR006127">
    <property type="entry name" value="ZnuA-like"/>
</dbReference>
<dbReference type="PANTHER" id="PTHR42953">
    <property type="entry name" value="HIGH-AFFINITY ZINC UPTAKE SYSTEM PROTEIN ZNUA-RELATED"/>
    <property type="match status" value="1"/>
</dbReference>
<dbReference type="RefSeq" id="WP_344163725.1">
    <property type="nucleotide sequence ID" value="NZ_BAAANF010000027.1"/>
</dbReference>
<dbReference type="PRINTS" id="PR00690">
    <property type="entry name" value="ADHESNFAMILY"/>
</dbReference>
<dbReference type="PROSITE" id="PS51257">
    <property type="entry name" value="PROKAR_LIPOPROTEIN"/>
    <property type="match status" value="1"/>
</dbReference>
<dbReference type="Pfam" id="PF01297">
    <property type="entry name" value="ZnuA"/>
    <property type="match status" value="1"/>
</dbReference>
<dbReference type="Proteomes" id="UP001500280">
    <property type="component" value="Unassembled WGS sequence"/>
</dbReference>
<dbReference type="NCBIfam" id="NF040870">
    <property type="entry name" value="AztC"/>
    <property type="match status" value="1"/>
</dbReference>
<evidence type="ECO:0000256" key="2">
    <source>
        <dbReference type="ARBA" id="ARBA00022448"/>
    </source>
</evidence>
<feature type="signal peptide" evidence="6">
    <location>
        <begin position="1"/>
        <end position="23"/>
    </location>
</feature>
<evidence type="ECO:0000256" key="3">
    <source>
        <dbReference type="ARBA" id="ARBA00022723"/>
    </source>
</evidence>
<gene>
    <name evidence="7" type="primary">aztC</name>
    <name evidence="7" type="ORF">GCM10009745_76030</name>
</gene>
<comment type="subcellular location">
    <subcellularLocation>
        <location evidence="1">Cell envelope</location>
    </subcellularLocation>
</comment>
<protein>
    <submittedName>
        <fullName evidence="7">Zinc ABC transporter substrate-binding protein AztC</fullName>
    </submittedName>
</protein>
<evidence type="ECO:0000256" key="4">
    <source>
        <dbReference type="ARBA" id="ARBA00022729"/>
    </source>
</evidence>